<dbReference type="Gene3D" id="6.10.140.1500">
    <property type="match status" value="1"/>
</dbReference>
<dbReference type="CDD" id="cd18011">
    <property type="entry name" value="DEXDc_RapA"/>
    <property type="match status" value="1"/>
</dbReference>
<dbReference type="PROSITE" id="PS51194">
    <property type="entry name" value="HELICASE_CTER"/>
    <property type="match status" value="1"/>
</dbReference>
<dbReference type="Gene3D" id="2.30.30.140">
    <property type="match status" value="1"/>
</dbReference>
<dbReference type="EMBL" id="SLZR01000003">
    <property type="protein sequence ID" value="TCS42500.1"/>
    <property type="molecule type" value="Genomic_DNA"/>
</dbReference>
<evidence type="ECO:0000256" key="6">
    <source>
        <dbReference type="ARBA" id="ARBA00023125"/>
    </source>
</evidence>
<evidence type="ECO:0000256" key="5">
    <source>
        <dbReference type="ARBA" id="ARBA00023015"/>
    </source>
</evidence>
<protein>
    <submittedName>
        <fullName evidence="11">ATP-dependent helicase HepA</fullName>
    </submittedName>
</protein>
<proteinExistence type="predicted"/>
<dbReference type="Gene3D" id="3.30.360.80">
    <property type="match status" value="1"/>
</dbReference>
<dbReference type="Gene3D" id="3.40.50.10810">
    <property type="entry name" value="Tandem AAA-ATPase domain"/>
    <property type="match status" value="1"/>
</dbReference>
<keyword evidence="1" id="KW-0547">Nucleotide-binding</keyword>
<dbReference type="PANTHER" id="PTHR45766">
    <property type="entry name" value="DNA ANNEALING HELICASE AND ENDONUCLEASE ZRANB3 FAMILY MEMBER"/>
    <property type="match status" value="1"/>
</dbReference>
<dbReference type="Proteomes" id="UP000295793">
    <property type="component" value="Unassembled WGS sequence"/>
</dbReference>
<dbReference type="OrthoDB" id="9814088at2"/>
<dbReference type="InterPro" id="IPR038718">
    <property type="entry name" value="SNF2-like_sf"/>
</dbReference>
<keyword evidence="7" id="KW-0010">Activator</keyword>
<keyword evidence="5" id="KW-0805">Transcription regulation</keyword>
<dbReference type="InterPro" id="IPR040765">
    <property type="entry name" value="Tudor_1_RapA"/>
</dbReference>
<reference evidence="11 12" key="1">
    <citation type="submission" date="2019-03" db="EMBL/GenBank/DDBJ databases">
        <title>Genomic Encyclopedia of Archaeal and Bacterial Type Strains, Phase II (KMG-II): from individual species to whole genera.</title>
        <authorList>
            <person name="Goeker M."/>
        </authorList>
    </citation>
    <scope>NUCLEOTIDE SEQUENCE [LARGE SCALE GENOMIC DNA]</scope>
    <source>
        <strain evidence="11 12">DSM 15388</strain>
    </source>
</reference>
<keyword evidence="2" id="KW-0378">Hydrolase</keyword>
<keyword evidence="8" id="KW-0804">Transcription</keyword>
<evidence type="ECO:0000313" key="11">
    <source>
        <dbReference type="EMBL" id="TCS42500.1"/>
    </source>
</evidence>
<dbReference type="InterPro" id="IPR027417">
    <property type="entry name" value="P-loop_NTPase"/>
</dbReference>
<keyword evidence="3 11" id="KW-0347">Helicase</keyword>
<accession>A0A4R3IAP5</accession>
<dbReference type="SUPFAM" id="SSF52540">
    <property type="entry name" value="P-loop containing nucleoside triphosphate hydrolases"/>
    <property type="match status" value="2"/>
</dbReference>
<dbReference type="Gene3D" id="2.30.30.930">
    <property type="match status" value="1"/>
</dbReference>
<sequence length="882" mass="98884">MAEFIQGQRWLVDSEPELGLGMVQSTDARAVTLYFPECDTERQYALRDAPLTRLVLEVGDTLEHRDQGSLEVQEVHEINGLLIYQTTDDQMVPETELSDTVKRNNPVMRLLTGQTDHPNWFSFRSALNKGTQAIWNAQMNGLLGTRSTLLPHQLYVAIKATEHTHVRALLADEVGLGKTIEAGLIINRLAQQGRAKRILIAVPEALQAQWLVELIRRFSLFCEMYQNAEHDFAIGQVHLVTHKQLRSLDTLLEIDSHDWDMLVVDEAHHLPTANNPGVPHWSTIAARTDHLLLLTATPEQLGLEAHFGRLQLLDAGRFSDFEQYKKDEESFSELTELATALNANTVSAEQAKQLETLGISWPQEHNAALAALLDRHGTGRVVYRNTRKGVDGFHERKTDVEVFAEDESRIKALASWLKAHSSEKILLITHTKEDAKDLGFQLRHQYAIDASIFHEDLDLIERDRAAAHFADDEDGAQILVCSEIGGEGRNFQFCHHLILWDLPSHPDMLEQRIGRLDRIGQTQTIQIHAFLLENSDDLARFNWYNNTLDCINQIQPAAGAIHEKYAEQWFQDASTQLADEIKAEMAELTVQLESGRDVLLELNSCRQPEANEIKSAIESLEENHPLPVVEMAANLLNLHFESISEGVFELIPSSNMMIPTLPGIPDGGAVVTFDRKIASSREDTLFLSWEHPFIQGLLDILEGTDLGQASIAVLETEQVPAGSLLMEVQWSVTIPQLYVHAIKPHITESVFRTLVLEGGNKDLNDILKEESLQQQVKSMPVKIARKMIRQAKDRISPLYELSQQFAKDRFSAVAAEAADALTAHNVARLERMKYLATVNKLVTEEDVAALSDQIKDEAEAMAQCEFATSSARLILCAPPGSI</sequence>
<feature type="domain" description="Helicase ATP-binding" evidence="9">
    <location>
        <begin position="159"/>
        <end position="316"/>
    </location>
</feature>
<name>A0A4R3IAP5_9GAMM</name>
<keyword evidence="12" id="KW-1185">Reference proteome</keyword>
<evidence type="ECO:0000256" key="3">
    <source>
        <dbReference type="ARBA" id="ARBA00022806"/>
    </source>
</evidence>
<dbReference type="GO" id="GO:0004386">
    <property type="term" value="F:helicase activity"/>
    <property type="evidence" value="ECO:0007669"/>
    <property type="project" value="UniProtKB-KW"/>
</dbReference>
<organism evidence="11 12">
    <name type="scientific">Reinekea marinisedimentorum</name>
    <dbReference type="NCBI Taxonomy" id="230495"/>
    <lineage>
        <taxon>Bacteria</taxon>
        <taxon>Pseudomonadati</taxon>
        <taxon>Pseudomonadota</taxon>
        <taxon>Gammaproteobacteria</taxon>
        <taxon>Oceanospirillales</taxon>
        <taxon>Saccharospirillaceae</taxon>
        <taxon>Reinekea</taxon>
    </lineage>
</organism>
<gene>
    <name evidence="11" type="ORF">BCF53_103161</name>
</gene>
<dbReference type="RefSeq" id="WP_132700415.1">
    <property type="nucleotide sequence ID" value="NZ_SLZR01000003.1"/>
</dbReference>
<evidence type="ECO:0000259" key="9">
    <source>
        <dbReference type="PROSITE" id="PS51192"/>
    </source>
</evidence>
<keyword evidence="6" id="KW-0238">DNA-binding</keyword>
<evidence type="ECO:0000256" key="4">
    <source>
        <dbReference type="ARBA" id="ARBA00022840"/>
    </source>
</evidence>
<evidence type="ECO:0000256" key="8">
    <source>
        <dbReference type="ARBA" id="ARBA00023163"/>
    </source>
</evidence>
<dbReference type="InterPro" id="IPR014001">
    <property type="entry name" value="Helicase_ATP-bd"/>
</dbReference>
<dbReference type="Pfam" id="PF18339">
    <property type="entry name" value="Tudor_1_RapA"/>
    <property type="match status" value="1"/>
</dbReference>
<dbReference type="GO" id="GO:0005524">
    <property type="term" value="F:ATP binding"/>
    <property type="evidence" value="ECO:0007669"/>
    <property type="project" value="UniProtKB-KW"/>
</dbReference>
<dbReference type="PROSITE" id="PS51192">
    <property type="entry name" value="HELICASE_ATP_BIND_1"/>
    <property type="match status" value="1"/>
</dbReference>
<dbReference type="PANTHER" id="PTHR45766:SF6">
    <property type="entry name" value="SWI_SNF-RELATED MATRIX-ASSOCIATED ACTIN-DEPENDENT REGULATOR OF CHROMATIN SUBFAMILY A-LIKE PROTEIN 1"/>
    <property type="match status" value="1"/>
</dbReference>
<evidence type="ECO:0000259" key="10">
    <source>
        <dbReference type="PROSITE" id="PS51194"/>
    </source>
</evidence>
<dbReference type="SMART" id="SM00490">
    <property type="entry name" value="HELICc"/>
    <property type="match status" value="1"/>
</dbReference>
<evidence type="ECO:0000256" key="2">
    <source>
        <dbReference type="ARBA" id="ARBA00022801"/>
    </source>
</evidence>
<dbReference type="Pfam" id="PF12137">
    <property type="entry name" value="RapA_C"/>
    <property type="match status" value="1"/>
</dbReference>
<dbReference type="InterPro" id="IPR040766">
    <property type="entry name" value="Tudor_2_RapA"/>
</dbReference>
<dbReference type="InterPro" id="IPR049730">
    <property type="entry name" value="SNF2/RAD54-like_C"/>
</dbReference>
<dbReference type="GO" id="GO:0003677">
    <property type="term" value="F:DNA binding"/>
    <property type="evidence" value="ECO:0007669"/>
    <property type="project" value="UniProtKB-KW"/>
</dbReference>
<dbReference type="InterPro" id="IPR000330">
    <property type="entry name" value="SNF2_N"/>
</dbReference>
<dbReference type="SMART" id="SM00487">
    <property type="entry name" value="DEXDc"/>
    <property type="match status" value="1"/>
</dbReference>
<dbReference type="AlphaFoldDB" id="A0A4R3IAP5"/>
<dbReference type="CDD" id="cd18793">
    <property type="entry name" value="SF2_C_SNF"/>
    <property type="match status" value="1"/>
</dbReference>
<evidence type="ECO:0000256" key="7">
    <source>
        <dbReference type="ARBA" id="ARBA00023159"/>
    </source>
</evidence>
<dbReference type="InterPro" id="IPR022737">
    <property type="entry name" value="RapA_C"/>
</dbReference>
<dbReference type="Pfam" id="PF00176">
    <property type="entry name" value="SNF2-rel_dom"/>
    <property type="match status" value="1"/>
</dbReference>
<dbReference type="GO" id="GO:0016817">
    <property type="term" value="F:hydrolase activity, acting on acid anhydrides"/>
    <property type="evidence" value="ECO:0007669"/>
    <property type="project" value="InterPro"/>
</dbReference>
<evidence type="ECO:0000256" key="1">
    <source>
        <dbReference type="ARBA" id="ARBA00022741"/>
    </source>
</evidence>
<feature type="domain" description="Helicase C-terminal" evidence="10">
    <location>
        <begin position="409"/>
        <end position="581"/>
    </location>
</feature>
<comment type="caution">
    <text evidence="11">The sequence shown here is derived from an EMBL/GenBank/DDBJ whole genome shotgun (WGS) entry which is preliminary data.</text>
</comment>
<dbReference type="Pfam" id="PF18337">
    <property type="entry name" value="Tudor_RapA"/>
    <property type="match status" value="1"/>
</dbReference>
<dbReference type="InterPro" id="IPR057342">
    <property type="entry name" value="DEXDc_RapA"/>
</dbReference>
<keyword evidence="4" id="KW-0067">ATP-binding</keyword>
<dbReference type="InterPro" id="IPR001650">
    <property type="entry name" value="Helicase_C-like"/>
</dbReference>
<dbReference type="Pfam" id="PF00271">
    <property type="entry name" value="Helicase_C"/>
    <property type="match status" value="1"/>
</dbReference>
<evidence type="ECO:0000313" key="12">
    <source>
        <dbReference type="Proteomes" id="UP000295793"/>
    </source>
</evidence>